<reference evidence="2" key="1">
    <citation type="submission" date="2015-04" db="UniProtKB">
        <authorList>
            <consortium name="EnsemblPlants"/>
        </authorList>
    </citation>
    <scope>IDENTIFICATION</scope>
    <source>
        <strain evidence="2">SL10</strain>
    </source>
</reference>
<dbReference type="Gramene" id="ONIVA03G06650.2">
    <property type="protein sequence ID" value="ONIVA03G06650.2"/>
    <property type="gene ID" value="ONIVA03G06650"/>
</dbReference>
<dbReference type="EnsemblPlants" id="ONIVA03G06650.3">
    <property type="protein sequence ID" value="ONIVA03G06650.3"/>
    <property type="gene ID" value="ONIVA03G06650"/>
</dbReference>
<organism evidence="2">
    <name type="scientific">Oryza nivara</name>
    <name type="common">Indian wild rice</name>
    <name type="synonym">Oryza sativa f. spontanea</name>
    <dbReference type="NCBI Taxonomy" id="4536"/>
    <lineage>
        <taxon>Eukaryota</taxon>
        <taxon>Viridiplantae</taxon>
        <taxon>Streptophyta</taxon>
        <taxon>Embryophyta</taxon>
        <taxon>Tracheophyta</taxon>
        <taxon>Spermatophyta</taxon>
        <taxon>Magnoliopsida</taxon>
        <taxon>Liliopsida</taxon>
        <taxon>Poales</taxon>
        <taxon>Poaceae</taxon>
        <taxon>BOP clade</taxon>
        <taxon>Oryzoideae</taxon>
        <taxon>Oryzeae</taxon>
        <taxon>Oryzinae</taxon>
        <taxon>Oryza</taxon>
    </lineage>
</organism>
<dbReference type="HOGENOM" id="CLU_2562284_0_0_1"/>
<dbReference type="Gramene" id="ONIVA03G06650.3">
    <property type="protein sequence ID" value="ONIVA03G06650.3"/>
    <property type="gene ID" value="ONIVA03G06650"/>
</dbReference>
<evidence type="ECO:0000313" key="2">
    <source>
        <dbReference type="EnsemblPlants" id="ONIVA03G06650.2"/>
    </source>
</evidence>
<keyword evidence="3" id="KW-1185">Reference proteome</keyword>
<evidence type="ECO:0000313" key="3">
    <source>
        <dbReference type="Proteomes" id="UP000006591"/>
    </source>
</evidence>
<proteinExistence type="predicted"/>
<reference evidence="2" key="2">
    <citation type="submission" date="2018-04" db="EMBL/GenBank/DDBJ databases">
        <title>OnivRS2 (Oryza nivara Reference Sequence Version 2).</title>
        <authorList>
            <person name="Zhang J."/>
            <person name="Kudrna D."/>
            <person name="Lee S."/>
            <person name="Talag J."/>
            <person name="Rajasekar S."/>
            <person name="Welchert J."/>
            <person name="Hsing Y.-I."/>
            <person name="Wing R.A."/>
        </authorList>
    </citation>
    <scope>NUCLEOTIDE SEQUENCE [LARGE SCALE GENOMIC DNA]</scope>
    <source>
        <strain evidence="2">SL10</strain>
    </source>
</reference>
<dbReference type="EnsemblPlants" id="ONIVA03G06650.2">
    <property type="protein sequence ID" value="ONIVA03G06650.2"/>
    <property type="gene ID" value="ONIVA03G06650"/>
</dbReference>
<evidence type="ECO:0000256" key="1">
    <source>
        <dbReference type="SAM" id="MobiDB-lite"/>
    </source>
</evidence>
<feature type="compositionally biased region" description="Low complexity" evidence="1">
    <location>
        <begin position="47"/>
        <end position="59"/>
    </location>
</feature>
<feature type="region of interest" description="Disordered" evidence="1">
    <location>
        <begin position="1"/>
        <end position="82"/>
    </location>
</feature>
<dbReference type="AlphaFoldDB" id="A0A0E0GHZ4"/>
<protein>
    <submittedName>
        <fullName evidence="2">Uncharacterized protein</fullName>
    </submittedName>
</protein>
<sequence>MGSNREWQPSYGLRGDSHRPALPSLLARKGTWPPTPRSPSTVDGGRRALAAGAPAAAVGIRRRRAPTASSRAVGPLRRAPLP</sequence>
<name>A0A0E0GHZ4_ORYNI</name>
<accession>A0A0E0GHZ4</accession>
<dbReference type="Proteomes" id="UP000006591">
    <property type="component" value="Chromosome 3"/>
</dbReference>